<gene>
    <name evidence="3" type="ORF">SERN_0674</name>
</gene>
<feature type="region of interest" description="Disordered" evidence="1">
    <location>
        <begin position="336"/>
        <end position="365"/>
    </location>
</feature>
<evidence type="ECO:0000259" key="2">
    <source>
        <dbReference type="SMART" id="SM00507"/>
    </source>
</evidence>
<dbReference type="Proteomes" id="UP000297318">
    <property type="component" value="Unassembled WGS sequence"/>
</dbReference>
<comment type="caution">
    <text evidence="3">The sequence shown here is derived from an EMBL/GenBank/DDBJ whole genome shotgun (WGS) entry which is preliminary data.</text>
</comment>
<evidence type="ECO:0000256" key="1">
    <source>
        <dbReference type="SAM" id="MobiDB-lite"/>
    </source>
</evidence>
<reference evidence="3 4" key="1">
    <citation type="submission" date="2018-11" db="EMBL/GenBank/DDBJ databases">
        <title>Complete genome sequencing of the Actinobacteria Serinibacter sp. K3-2.</title>
        <authorList>
            <person name="Rakitin A.L."/>
            <person name="Beletsky A.V."/>
            <person name="Mardanov A.V."/>
            <person name="Ravin N.V."/>
            <person name="Gromova A.S."/>
            <person name="Filippova S.N."/>
            <person name="Gal'Chenko V.F."/>
        </authorList>
    </citation>
    <scope>NUCLEOTIDE SEQUENCE [LARGE SCALE GENOMIC DNA]</scope>
    <source>
        <strain evidence="3 4">K3-2</strain>
    </source>
</reference>
<evidence type="ECO:0000313" key="4">
    <source>
        <dbReference type="Proteomes" id="UP000297318"/>
    </source>
</evidence>
<dbReference type="Pfam" id="PF02720">
    <property type="entry name" value="DUF222"/>
    <property type="match status" value="1"/>
</dbReference>
<dbReference type="AlphaFoldDB" id="A0A4Z1E708"/>
<proteinExistence type="predicted"/>
<protein>
    <recommendedName>
        <fullName evidence="2">HNH nuclease domain-containing protein</fullName>
    </recommendedName>
</protein>
<keyword evidence="4" id="KW-1185">Reference proteome</keyword>
<dbReference type="EMBL" id="RHPJ01000001">
    <property type="protein sequence ID" value="TGO06482.1"/>
    <property type="molecule type" value="Genomic_DNA"/>
</dbReference>
<dbReference type="SMART" id="SM00507">
    <property type="entry name" value="HNHc"/>
    <property type="match status" value="1"/>
</dbReference>
<feature type="region of interest" description="Disordered" evidence="1">
    <location>
        <begin position="232"/>
        <end position="251"/>
    </location>
</feature>
<evidence type="ECO:0000313" key="3">
    <source>
        <dbReference type="EMBL" id="TGO06482.1"/>
    </source>
</evidence>
<feature type="compositionally biased region" description="Basic and acidic residues" evidence="1">
    <location>
        <begin position="543"/>
        <end position="565"/>
    </location>
</feature>
<feature type="region of interest" description="Disordered" evidence="1">
    <location>
        <begin position="513"/>
        <end position="565"/>
    </location>
</feature>
<organism evidence="3 4">
    <name type="scientific">Serinibacter arcticus</name>
    <dbReference type="NCBI Taxonomy" id="1655435"/>
    <lineage>
        <taxon>Bacteria</taxon>
        <taxon>Bacillati</taxon>
        <taxon>Actinomycetota</taxon>
        <taxon>Actinomycetes</taxon>
        <taxon>Micrococcales</taxon>
        <taxon>Beutenbergiaceae</taxon>
        <taxon>Serinibacter</taxon>
    </lineage>
</organism>
<feature type="domain" description="HNH nuclease" evidence="2">
    <location>
        <begin position="431"/>
        <end position="482"/>
    </location>
</feature>
<dbReference type="CDD" id="cd00085">
    <property type="entry name" value="HNHc"/>
    <property type="match status" value="1"/>
</dbReference>
<name>A0A4Z1E708_9MICO</name>
<accession>A0A4Z1E708</accession>
<sequence length="580" mass="61033">MGAEFAPDAPVDSRQHAALERLSDLVCQEGEGLSDGEVLEVVAAWSRQVAAAELQVREWAAVLARRPSMSPMWRSASGARCETAADEVGLRLGVSRRRGQQLIDEGQVLGDVLWPVAQELGVGRIDAGKASILVEALGEQEPHVAVAVCEQVLPVAGSLDHAGLRRRVQAVIVQADPDGAMTRHQRAVRLRRVNRVRMRPDGMASFSAVLAAPDAVALEQACEAAARAARATSATSKGHTGAGAGADAGDVGAGRTLEQLRADALVSMGVRALSEGCLPLLPPADARGRRGEAVPVVLSGRSTGLTVIATAAVQRGRAGTATLADAASHDLYDWEPDPEDARDLGAADRGASTTGAARQALDPGPDPYVDWVGPPTFRPGIDAPELVGYGAIAPGVVRALVGAASWVKVVEPVFRDADPPPPTSSYRPSAELDRHVRVRDVTCVVPGCLVPAALCDLDHHVPWPLGSTSAANLHALCRRHHLMKTHAGHDLTVLPGGTIRWRTALGQIVWRSSDGTLGRGDSTDPAKPRPAPWGRTRAVPRPSDAEVDRRVRELEDAEADDPRVDDLWAHAATAGCPPAV</sequence>
<dbReference type="InterPro" id="IPR003615">
    <property type="entry name" value="HNH_nuc"/>
</dbReference>
<dbReference type="InterPro" id="IPR003870">
    <property type="entry name" value="DUF222"/>
</dbReference>